<dbReference type="Pfam" id="PF01979">
    <property type="entry name" value="Amidohydro_1"/>
    <property type="match status" value="1"/>
</dbReference>
<dbReference type="PANTHER" id="PTHR11647:SF1">
    <property type="entry name" value="COLLAPSIN RESPONSE MEDIATOR PROTEIN"/>
    <property type="match status" value="1"/>
</dbReference>
<dbReference type="InterPro" id="IPR050378">
    <property type="entry name" value="Metallo-dep_Hydrolases_sf"/>
</dbReference>
<reference evidence="4" key="2">
    <citation type="submission" date="2021-04" db="EMBL/GenBank/DDBJ databases">
        <authorList>
            <person name="Gilroy R."/>
        </authorList>
    </citation>
    <scope>NUCLEOTIDE SEQUENCE</scope>
    <source>
        <strain evidence="4">1719</strain>
    </source>
</reference>
<sequence>MINKVVAFIVCMFCLPFLGLAQDYDVYIKGAVVFDGSGGDSVLQDVGIRGERIVYVGPEQSGARAKQTIDAKGLYLAPGFIDPHTHYRSQLNHKNKENRALLRALKQGVTTVFEGNDGNSPLYTNTALKKWEDTGIGPNAALFIGHNTVRKKVLGTKDIQPTAKELEDMKNWVDKAMKAGAFGISTGLFYNPGNFAETSEVVELCRVVASHDGIHDTHQRDEGSQNIGVVNSTKEIIDIGRKSGVRTHFSHIKVAGPKAWGLSTTLIDLIEKARAEGIDVTANQYPYIASKTGLSSALVPAWVRDGGIKAMRERFKDPALKDSILNGIVESINARTADASKLMLSQPGKEYHNKSLAEVAEEYGISPEEAVMEICSENSPSVLSFMMKEEDVVNFMTQPWVMVGSDGGSGHPRGFGTFARVVQEYALKRNVLSLSEAIYKSTHFTASTMRVKDRGLIKEGYYADIMLFDPQRISANSSYEDGELLASGVDYVLVNGQLVIEHEEWTNNLPGKSLRFNQ</sequence>
<proteinExistence type="predicted"/>
<evidence type="ECO:0000313" key="4">
    <source>
        <dbReference type="EMBL" id="HIX55488.1"/>
    </source>
</evidence>
<dbReference type="SUPFAM" id="SSF51556">
    <property type="entry name" value="Metallo-dependent hydrolases"/>
    <property type="match status" value="1"/>
</dbReference>
<feature type="domain" description="Amidohydrolase-related" evidence="3">
    <location>
        <begin position="75"/>
        <end position="499"/>
    </location>
</feature>
<dbReference type="AlphaFoldDB" id="A0A9D1WAJ5"/>
<name>A0A9D1WAJ5_9SPHI</name>
<dbReference type="CDD" id="cd01297">
    <property type="entry name" value="D-aminoacylase"/>
    <property type="match status" value="1"/>
</dbReference>
<dbReference type="Gene3D" id="3.20.20.140">
    <property type="entry name" value="Metal-dependent hydrolases"/>
    <property type="match status" value="2"/>
</dbReference>
<protein>
    <submittedName>
        <fullName evidence="4">D-aminoacylase</fullName>
    </submittedName>
</protein>
<dbReference type="Gene3D" id="2.30.40.10">
    <property type="entry name" value="Urease, subunit C, domain 1"/>
    <property type="match status" value="1"/>
</dbReference>
<keyword evidence="2" id="KW-0732">Signal</keyword>
<comment type="cofactor">
    <cofactor evidence="1">
        <name>Zn(2+)</name>
        <dbReference type="ChEBI" id="CHEBI:29105"/>
    </cofactor>
</comment>
<feature type="signal peptide" evidence="2">
    <location>
        <begin position="1"/>
        <end position="21"/>
    </location>
</feature>
<evidence type="ECO:0000256" key="2">
    <source>
        <dbReference type="SAM" id="SignalP"/>
    </source>
</evidence>
<evidence type="ECO:0000256" key="1">
    <source>
        <dbReference type="ARBA" id="ARBA00001947"/>
    </source>
</evidence>
<reference evidence="4" key="1">
    <citation type="journal article" date="2021" name="PeerJ">
        <title>Extensive microbial diversity within the chicken gut microbiome revealed by metagenomics and culture.</title>
        <authorList>
            <person name="Gilroy R."/>
            <person name="Ravi A."/>
            <person name="Getino M."/>
            <person name="Pursley I."/>
            <person name="Horton D.L."/>
            <person name="Alikhan N.F."/>
            <person name="Baker D."/>
            <person name="Gharbi K."/>
            <person name="Hall N."/>
            <person name="Watson M."/>
            <person name="Adriaenssens E.M."/>
            <person name="Foster-Nyarko E."/>
            <person name="Jarju S."/>
            <person name="Secka A."/>
            <person name="Antonio M."/>
            <person name="Oren A."/>
            <person name="Chaudhuri R.R."/>
            <person name="La Ragione R."/>
            <person name="Hildebrand F."/>
            <person name="Pallen M.J."/>
        </authorList>
    </citation>
    <scope>NUCLEOTIDE SEQUENCE</scope>
    <source>
        <strain evidence="4">1719</strain>
    </source>
</reference>
<dbReference type="InterPro" id="IPR011059">
    <property type="entry name" value="Metal-dep_hydrolase_composite"/>
</dbReference>
<comment type="caution">
    <text evidence="4">The sequence shown here is derived from an EMBL/GenBank/DDBJ whole genome shotgun (WGS) entry which is preliminary data.</text>
</comment>
<evidence type="ECO:0000313" key="5">
    <source>
        <dbReference type="Proteomes" id="UP000824156"/>
    </source>
</evidence>
<dbReference type="SUPFAM" id="SSF51338">
    <property type="entry name" value="Composite domain of metallo-dependent hydrolases"/>
    <property type="match status" value="1"/>
</dbReference>
<dbReference type="Proteomes" id="UP000824156">
    <property type="component" value="Unassembled WGS sequence"/>
</dbReference>
<dbReference type="InterPro" id="IPR006680">
    <property type="entry name" value="Amidohydro-rel"/>
</dbReference>
<dbReference type="InterPro" id="IPR032466">
    <property type="entry name" value="Metal_Hydrolase"/>
</dbReference>
<dbReference type="GO" id="GO:0016812">
    <property type="term" value="F:hydrolase activity, acting on carbon-nitrogen (but not peptide) bonds, in cyclic amides"/>
    <property type="evidence" value="ECO:0007669"/>
    <property type="project" value="TreeGrafter"/>
</dbReference>
<dbReference type="PANTHER" id="PTHR11647">
    <property type="entry name" value="HYDRANTOINASE/DIHYDROPYRIMIDINASE FAMILY MEMBER"/>
    <property type="match status" value="1"/>
</dbReference>
<gene>
    <name evidence="4" type="ORF">H9853_10725</name>
</gene>
<accession>A0A9D1WAJ5</accession>
<dbReference type="EMBL" id="DXEZ01000304">
    <property type="protein sequence ID" value="HIX55488.1"/>
    <property type="molecule type" value="Genomic_DNA"/>
</dbReference>
<dbReference type="GO" id="GO:0005829">
    <property type="term" value="C:cytosol"/>
    <property type="evidence" value="ECO:0007669"/>
    <property type="project" value="TreeGrafter"/>
</dbReference>
<feature type="chain" id="PRO_5038447087" evidence="2">
    <location>
        <begin position="22"/>
        <end position="518"/>
    </location>
</feature>
<organism evidence="4 5">
    <name type="scientific">Candidatus Sphingobacterium stercoripullorum</name>
    <dbReference type="NCBI Taxonomy" id="2838759"/>
    <lineage>
        <taxon>Bacteria</taxon>
        <taxon>Pseudomonadati</taxon>
        <taxon>Bacteroidota</taxon>
        <taxon>Sphingobacteriia</taxon>
        <taxon>Sphingobacteriales</taxon>
        <taxon>Sphingobacteriaceae</taxon>
        <taxon>Sphingobacterium</taxon>
    </lineage>
</organism>
<evidence type="ECO:0000259" key="3">
    <source>
        <dbReference type="Pfam" id="PF01979"/>
    </source>
</evidence>